<accession>A0ABW2QCQ9</accession>
<name>A0ABW2QCQ9_9MICO</name>
<feature type="transmembrane region" description="Helical" evidence="7">
    <location>
        <begin position="165"/>
        <end position="189"/>
    </location>
</feature>
<feature type="domain" description="ABC transmembrane type-1" evidence="8">
    <location>
        <begin position="77"/>
        <end position="294"/>
    </location>
</feature>
<dbReference type="SUPFAM" id="SSF161098">
    <property type="entry name" value="MetI-like"/>
    <property type="match status" value="1"/>
</dbReference>
<evidence type="ECO:0000256" key="2">
    <source>
        <dbReference type="ARBA" id="ARBA00022448"/>
    </source>
</evidence>
<keyword evidence="2 7" id="KW-0813">Transport</keyword>
<feature type="transmembrane region" description="Helical" evidence="7">
    <location>
        <begin position="273"/>
        <end position="295"/>
    </location>
</feature>
<evidence type="ECO:0000256" key="3">
    <source>
        <dbReference type="ARBA" id="ARBA00022475"/>
    </source>
</evidence>
<comment type="similarity">
    <text evidence="7">Belongs to the binding-protein-dependent transport system permease family.</text>
</comment>
<sequence length="302" mass="33504">MPRDRHRTSRGWHRREDAVGYLMLLPAFVPYAIFAVVPIAWLVYYSFFRWNGFTDPEFIGAENYARILTDGEWWASVWTTLKFAAGRLLIEIPLGLVLAYVLFRGVRGGRILRTFYFLPHVLAPAIIGVIFTFFLAEVRGPVNQILLRLGIIDAPISFLGDAQNALVSLIGVGSWTNVGIIMLLFFAGLTQVPRELMESAAVEGAGERQIFLHIVLPLIAPMTRVVVLITIIGILRSFDIVKTLTDGGPAGATDVMFTHIYRYFFDPQAVPQMGYASALGVAASVIVAIAAVLHIRLSRGQR</sequence>
<dbReference type="InterPro" id="IPR000515">
    <property type="entry name" value="MetI-like"/>
</dbReference>
<reference evidence="10" key="1">
    <citation type="journal article" date="2019" name="Int. J. Syst. Evol. Microbiol.">
        <title>The Global Catalogue of Microorganisms (GCM) 10K type strain sequencing project: providing services to taxonomists for standard genome sequencing and annotation.</title>
        <authorList>
            <consortium name="The Broad Institute Genomics Platform"/>
            <consortium name="The Broad Institute Genome Sequencing Center for Infectious Disease"/>
            <person name="Wu L."/>
            <person name="Ma J."/>
        </authorList>
    </citation>
    <scope>NUCLEOTIDE SEQUENCE [LARGE SCALE GENOMIC DNA]</scope>
    <source>
        <strain evidence="10">JCM 1490</strain>
    </source>
</reference>
<evidence type="ECO:0000256" key="5">
    <source>
        <dbReference type="ARBA" id="ARBA00022989"/>
    </source>
</evidence>
<comment type="subcellular location">
    <subcellularLocation>
        <location evidence="1 7">Cell membrane</location>
        <topology evidence="1 7">Multi-pass membrane protein</topology>
    </subcellularLocation>
</comment>
<comment type="caution">
    <text evidence="9">The sequence shown here is derived from an EMBL/GenBank/DDBJ whole genome shotgun (WGS) entry which is preliminary data.</text>
</comment>
<dbReference type="Gene3D" id="1.10.3720.10">
    <property type="entry name" value="MetI-like"/>
    <property type="match status" value="1"/>
</dbReference>
<dbReference type="Pfam" id="PF00528">
    <property type="entry name" value="BPD_transp_1"/>
    <property type="match status" value="1"/>
</dbReference>
<evidence type="ECO:0000256" key="7">
    <source>
        <dbReference type="RuleBase" id="RU363032"/>
    </source>
</evidence>
<keyword evidence="6 7" id="KW-0472">Membrane</keyword>
<evidence type="ECO:0000313" key="10">
    <source>
        <dbReference type="Proteomes" id="UP001596455"/>
    </source>
</evidence>
<feature type="transmembrane region" description="Helical" evidence="7">
    <location>
        <begin position="210"/>
        <end position="235"/>
    </location>
</feature>
<dbReference type="InterPro" id="IPR051393">
    <property type="entry name" value="ABC_transporter_permease"/>
</dbReference>
<feature type="transmembrane region" description="Helical" evidence="7">
    <location>
        <begin position="21"/>
        <end position="44"/>
    </location>
</feature>
<proteinExistence type="inferred from homology"/>
<keyword evidence="4 7" id="KW-0812">Transmembrane</keyword>
<evidence type="ECO:0000259" key="8">
    <source>
        <dbReference type="PROSITE" id="PS50928"/>
    </source>
</evidence>
<keyword evidence="10" id="KW-1185">Reference proteome</keyword>
<dbReference type="CDD" id="cd06261">
    <property type="entry name" value="TM_PBP2"/>
    <property type="match status" value="1"/>
</dbReference>
<keyword evidence="3" id="KW-1003">Cell membrane</keyword>
<dbReference type="Proteomes" id="UP001596455">
    <property type="component" value="Unassembled WGS sequence"/>
</dbReference>
<evidence type="ECO:0000256" key="1">
    <source>
        <dbReference type="ARBA" id="ARBA00004651"/>
    </source>
</evidence>
<evidence type="ECO:0000313" key="9">
    <source>
        <dbReference type="EMBL" id="MFC7406532.1"/>
    </source>
</evidence>
<evidence type="ECO:0000256" key="6">
    <source>
        <dbReference type="ARBA" id="ARBA00023136"/>
    </source>
</evidence>
<dbReference type="EMBL" id="JBHTCQ010000003">
    <property type="protein sequence ID" value="MFC7406532.1"/>
    <property type="molecule type" value="Genomic_DNA"/>
</dbReference>
<evidence type="ECO:0000256" key="4">
    <source>
        <dbReference type="ARBA" id="ARBA00022692"/>
    </source>
</evidence>
<feature type="transmembrane region" description="Helical" evidence="7">
    <location>
        <begin position="115"/>
        <end position="136"/>
    </location>
</feature>
<dbReference type="InterPro" id="IPR035906">
    <property type="entry name" value="MetI-like_sf"/>
</dbReference>
<dbReference type="PANTHER" id="PTHR30193:SF41">
    <property type="entry name" value="DIACETYLCHITOBIOSE UPTAKE SYSTEM PERMEASE PROTEIN NGCF"/>
    <property type="match status" value="1"/>
</dbReference>
<gene>
    <name evidence="9" type="ORF">ACFQQL_15540</name>
</gene>
<keyword evidence="5 7" id="KW-1133">Transmembrane helix</keyword>
<protein>
    <submittedName>
        <fullName evidence="9">Carbohydrate ABC transporter permease</fullName>
    </submittedName>
</protein>
<dbReference type="RefSeq" id="WP_382396012.1">
    <property type="nucleotide sequence ID" value="NZ_JBHTCQ010000003.1"/>
</dbReference>
<dbReference type="PANTHER" id="PTHR30193">
    <property type="entry name" value="ABC TRANSPORTER PERMEASE PROTEIN"/>
    <property type="match status" value="1"/>
</dbReference>
<dbReference type="PROSITE" id="PS50928">
    <property type="entry name" value="ABC_TM1"/>
    <property type="match status" value="1"/>
</dbReference>
<feature type="transmembrane region" description="Helical" evidence="7">
    <location>
        <begin position="84"/>
        <end position="103"/>
    </location>
</feature>
<organism evidence="9 10">
    <name type="scientific">Georgenia alba</name>
    <dbReference type="NCBI Taxonomy" id="2233858"/>
    <lineage>
        <taxon>Bacteria</taxon>
        <taxon>Bacillati</taxon>
        <taxon>Actinomycetota</taxon>
        <taxon>Actinomycetes</taxon>
        <taxon>Micrococcales</taxon>
        <taxon>Bogoriellaceae</taxon>
        <taxon>Georgenia</taxon>
    </lineage>
</organism>